<dbReference type="Gene3D" id="1.20.1250.20">
    <property type="entry name" value="MFS general substrate transporter like domains"/>
    <property type="match status" value="1"/>
</dbReference>
<dbReference type="SUPFAM" id="SSF103473">
    <property type="entry name" value="MFS general substrate transporter"/>
    <property type="match status" value="1"/>
</dbReference>
<feature type="transmembrane region" description="Helical" evidence="7">
    <location>
        <begin position="441"/>
        <end position="466"/>
    </location>
</feature>
<dbReference type="CDD" id="cd17502">
    <property type="entry name" value="MFS_Azr1_MDR_like"/>
    <property type="match status" value="1"/>
</dbReference>
<comment type="similarity">
    <text evidence="2">Belongs to the major facilitator superfamily. TCR/Tet family.</text>
</comment>
<dbReference type="Proteomes" id="UP000319257">
    <property type="component" value="Unassembled WGS sequence"/>
</dbReference>
<keyword evidence="4 7" id="KW-1133">Transmembrane helix</keyword>
<feature type="transmembrane region" description="Helical" evidence="7">
    <location>
        <begin position="403"/>
        <end position="421"/>
    </location>
</feature>
<organism evidence="9 10">
    <name type="scientific">Thyridium curvatum</name>
    <dbReference type="NCBI Taxonomy" id="1093900"/>
    <lineage>
        <taxon>Eukaryota</taxon>
        <taxon>Fungi</taxon>
        <taxon>Dikarya</taxon>
        <taxon>Ascomycota</taxon>
        <taxon>Pezizomycotina</taxon>
        <taxon>Sordariomycetes</taxon>
        <taxon>Sordariomycetidae</taxon>
        <taxon>Thyridiales</taxon>
        <taxon>Thyridiaceae</taxon>
        <taxon>Thyridium</taxon>
    </lineage>
</organism>
<dbReference type="OrthoDB" id="10021397at2759"/>
<evidence type="ECO:0000256" key="5">
    <source>
        <dbReference type="ARBA" id="ARBA00023136"/>
    </source>
</evidence>
<feature type="transmembrane region" description="Helical" evidence="7">
    <location>
        <begin position="242"/>
        <end position="262"/>
    </location>
</feature>
<feature type="compositionally biased region" description="Polar residues" evidence="6">
    <location>
        <begin position="1"/>
        <end position="13"/>
    </location>
</feature>
<feature type="transmembrane region" description="Helical" evidence="7">
    <location>
        <begin position="111"/>
        <end position="131"/>
    </location>
</feature>
<dbReference type="AlphaFoldDB" id="A0A507AYC9"/>
<feature type="transmembrane region" description="Helical" evidence="7">
    <location>
        <begin position="513"/>
        <end position="531"/>
    </location>
</feature>
<feature type="domain" description="Major facilitator superfamily (MFS) profile" evidence="8">
    <location>
        <begin position="39"/>
        <end position="536"/>
    </location>
</feature>
<feature type="transmembrane region" description="Helical" evidence="7">
    <location>
        <begin position="151"/>
        <end position="171"/>
    </location>
</feature>
<dbReference type="Gene3D" id="1.20.1720.10">
    <property type="entry name" value="Multidrug resistance protein D"/>
    <property type="match status" value="1"/>
</dbReference>
<comment type="subcellular location">
    <subcellularLocation>
        <location evidence="1">Membrane</location>
        <topology evidence="1">Multi-pass membrane protein</topology>
    </subcellularLocation>
</comment>
<feature type="transmembrane region" description="Helical" evidence="7">
    <location>
        <begin position="80"/>
        <end position="99"/>
    </location>
</feature>
<evidence type="ECO:0000256" key="3">
    <source>
        <dbReference type="ARBA" id="ARBA00022692"/>
    </source>
</evidence>
<feature type="transmembrane region" description="Helical" evidence="7">
    <location>
        <begin position="38"/>
        <end position="60"/>
    </location>
</feature>
<dbReference type="RefSeq" id="XP_030993487.1">
    <property type="nucleotide sequence ID" value="XM_031142265.1"/>
</dbReference>
<keyword evidence="10" id="KW-1185">Reference proteome</keyword>
<protein>
    <recommendedName>
        <fullName evidence="8">Major facilitator superfamily (MFS) profile domain-containing protein</fullName>
    </recommendedName>
</protein>
<dbReference type="PANTHER" id="PTHR23501:SF102">
    <property type="entry name" value="DRUG TRANSPORTER, PUTATIVE (AFU_ORTHOLOGUE AFUA_3G08530)-RELATED"/>
    <property type="match status" value="1"/>
</dbReference>
<reference evidence="9 10" key="1">
    <citation type="submission" date="2019-06" db="EMBL/GenBank/DDBJ databases">
        <title>Draft genome sequence of the filamentous fungus Phialemoniopsis curvata isolated from diesel fuel.</title>
        <authorList>
            <person name="Varaljay V.A."/>
            <person name="Lyon W.J."/>
            <person name="Crouch A.L."/>
            <person name="Drake C.E."/>
            <person name="Hollomon J.M."/>
            <person name="Nadeau L.J."/>
            <person name="Nunn H.S."/>
            <person name="Stevenson B.S."/>
            <person name="Bojanowski C.L."/>
            <person name="Crookes-Goodson W.J."/>
        </authorList>
    </citation>
    <scope>NUCLEOTIDE SEQUENCE [LARGE SCALE GENOMIC DNA]</scope>
    <source>
        <strain evidence="9 10">D216</strain>
    </source>
</reference>
<evidence type="ECO:0000256" key="7">
    <source>
        <dbReference type="SAM" id="Phobius"/>
    </source>
</evidence>
<evidence type="ECO:0000256" key="1">
    <source>
        <dbReference type="ARBA" id="ARBA00004141"/>
    </source>
</evidence>
<dbReference type="FunCoup" id="A0A507AYC9">
    <property type="interactions" value="58"/>
</dbReference>
<feature type="transmembrane region" description="Helical" evidence="7">
    <location>
        <begin position="313"/>
        <end position="332"/>
    </location>
</feature>
<dbReference type="GO" id="GO:0022857">
    <property type="term" value="F:transmembrane transporter activity"/>
    <property type="evidence" value="ECO:0007669"/>
    <property type="project" value="InterPro"/>
</dbReference>
<evidence type="ECO:0000313" key="9">
    <source>
        <dbReference type="EMBL" id="TPX11776.1"/>
    </source>
</evidence>
<keyword evidence="3 7" id="KW-0812">Transmembrane</keyword>
<comment type="caution">
    <text evidence="9">The sequence shown here is derived from an EMBL/GenBank/DDBJ whole genome shotgun (WGS) entry which is preliminary data.</text>
</comment>
<feature type="transmembrane region" description="Helical" evidence="7">
    <location>
        <begin position="274"/>
        <end position="293"/>
    </location>
</feature>
<name>A0A507AYC9_9PEZI</name>
<accession>A0A507AYC9</accession>
<feature type="transmembrane region" description="Helical" evidence="7">
    <location>
        <begin position="211"/>
        <end position="230"/>
    </location>
</feature>
<evidence type="ECO:0000313" key="10">
    <source>
        <dbReference type="Proteomes" id="UP000319257"/>
    </source>
</evidence>
<feature type="transmembrane region" description="Helical" evidence="7">
    <location>
        <begin position="379"/>
        <end position="397"/>
    </location>
</feature>
<evidence type="ECO:0000256" key="6">
    <source>
        <dbReference type="SAM" id="MobiDB-lite"/>
    </source>
</evidence>
<proteinExistence type="inferred from homology"/>
<dbReference type="EMBL" id="SKBQ01000046">
    <property type="protein sequence ID" value="TPX11776.1"/>
    <property type="molecule type" value="Genomic_DNA"/>
</dbReference>
<evidence type="ECO:0000256" key="2">
    <source>
        <dbReference type="ARBA" id="ARBA00007520"/>
    </source>
</evidence>
<dbReference type="InterPro" id="IPR020846">
    <property type="entry name" value="MFS_dom"/>
</dbReference>
<dbReference type="InParanoid" id="A0A507AYC9"/>
<dbReference type="PROSITE" id="PS50850">
    <property type="entry name" value="MFS"/>
    <property type="match status" value="1"/>
</dbReference>
<gene>
    <name evidence="9" type="ORF">E0L32_007513</name>
</gene>
<dbReference type="InterPro" id="IPR011701">
    <property type="entry name" value="MFS"/>
</dbReference>
<evidence type="ECO:0000259" key="8">
    <source>
        <dbReference type="PROSITE" id="PS50850"/>
    </source>
</evidence>
<feature type="region of interest" description="Disordered" evidence="6">
    <location>
        <begin position="1"/>
        <end position="28"/>
    </location>
</feature>
<sequence length="559" mass="59387">MSTTDVTCESAEQASAPPHSEATPSDTREGLSKARHMILVASMFLTLFLPALDQTIVSTALPRILSSLSAAGGNDSDAGYTWIGSAYALAQAVVLPVFGQVSEVVGRKWTFLTAIAIFTIGSALCGASQNVSMLIASRTVQGVGAGGVTSLVFILIGDLVGTRLIACLLLARKRGKYQGFIGATWAVASALGPVLGGAFAEKANWRWCFFVNLPICALCMAVIIIFLQISRPSITLRSAAKQLDIFGILSIGVSTVLFLLAFEWASQGVSWSSAQVLTCLILGIVAMGVFSFVETKSTKPVIPLRFFTHPTRIGSYGSTFMHAMAYSGLNYYTPLYFQGVRMQSASESGVSLLPLVLAFAIVSTGSGYFITATKRYQELIWAGFIVATIGCGLMVMLDANTSTAVTSVILIVTGIGIGPNFNSLLIPIHASFDSTSKNSDIALSAGAYAFIRAIGSSLGISISGLICFEKLRRLGIGGQDNISLTRAIESLHTMSESSKQQAVLGFTDAMKDMFIEVTVVMGVGMLLSFLIRRHQLGDKVRSDHRIGAKKALKVETQEA</sequence>
<feature type="transmembrane region" description="Helical" evidence="7">
    <location>
        <begin position="180"/>
        <end position="199"/>
    </location>
</feature>
<evidence type="ECO:0000256" key="4">
    <source>
        <dbReference type="ARBA" id="ARBA00022989"/>
    </source>
</evidence>
<dbReference type="InterPro" id="IPR036259">
    <property type="entry name" value="MFS_trans_sf"/>
</dbReference>
<dbReference type="Pfam" id="PF07690">
    <property type="entry name" value="MFS_1"/>
    <property type="match status" value="1"/>
</dbReference>
<dbReference type="PANTHER" id="PTHR23501">
    <property type="entry name" value="MAJOR FACILITATOR SUPERFAMILY"/>
    <property type="match status" value="1"/>
</dbReference>
<dbReference type="GO" id="GO:0005886">
    <property type="term" value="C:plasma membrane"/>
    <property type="evidence" value="ECO:0007669"/>
    <property type="project" value="TreeGrafter"/>
</dbReference>
<feature type="transmembrane region" description="Helical" evidence="7">
    <location>
        <begin position="352"/>
        <end position="372"/>
    </location>
</feature>
<keyword evidence="5 7" id="KW-0472">Membrane</keyword>
<dbReference type="GeneID" id="41974960"/>